<dbReference type="InterPro" id="IPR002401">
    <property type="entry name" value="Cyt_P450_E_grp-I"/>
</dbReference>
<dbReference type="GO" id="GO:0016705">
    <property type="term" value="F:oxidoreductase activity, acting on paired donors, with incorporation or reduction of molecular oxygen"/>
    <property type="evidence" value="ECO:0007669"/>
    <property type="project" value="InterPro"/>
</dbReference>
<dbReference type="GO" id="GO:0004497">
    <property type="term" value="F:monooxygenase activity"/>
    <property type="evidence" value="ECO:0007669"/>
    <property type="project" value="UniProtKB-KW"/>
</dbReference>
<dbReference type="PANTHER" id="PTHR24305:SF230">
    <property type="entry name" value="P450, PUTATIVE (EUROFUNG)-RELATED"/>
    <property type="match status" value="1"/>
</dbReference>
<protein>
    <submittedName>
        <fullName evidence="9">Cytochrome P450</fullName>
    </submittedName>
</protein>
<keyword evidence="10" id="KW-1185">Reference proteome</keyword>
<evidence type="ECO:0000256" key="5">
    <source>
        <dbReference type="ARBA" id="ARBA00023002"/>
    </source>
</evidence>
<dbReference type="AlphaFoldDB" id="A0A5N6Z1R1"/>
<dbReference type="OrthoDB" id="1470350at2759"/>
<dbReference type="EMBL" id="ML739163">
    <property type="protein sequence ID" value="KAE8351605.1"/>
    <property type="molecule type" value="Genomic_DNA"/>
</dbReference>
<dbReference type="PRINTS" id="PR00385">
    <property type="entry name" value="P450"/>
</dbReference>
<dbReference type="Proteomes" id="UP000327118">
    <property type="component" value="Unassembled WGS sequence"/>
</dbReference>
<dbReference type="Pfam" id="PF00067">
    <property type="entry name" value="p450"/>
    <property type="match status" value="1"/>
</dbReference>
<dbReference type="InterPro" id="IPR036396">
    <property type="entry name" value="Cyt_P450_sf"/>
</dbReference>
<evidence type="ECO:0000256" key="7">
    <source>
        <dbReference type="ARBA" id="ARBA00023033"/>
    </source>
</evidence>
<evidence type="ECO:0000313" key="10">
    <source>
        <dbReference type="Proteomes" id="UP000327118"/>
    </source>
</evidence>
<comment type="similarity">
    <text evidence="2">Belongs to the cytochrome P450 family.</text>
</comment>
<evidence type="ECO:0000256" key="8">
    <source>
        <dbReference type="PIRSR" id="PIRSR602401-1"/>
    </source>
</evidence>
<dbReference type="InterPro" id="IPR001128">
    <property type="entry name" value="Cyt_P450"/>
</dbReference>
<keyword evidence="4 8" id="KW-0479">Metal-binding</keyword>
<keyword evidence="3 8" id="KW-0349">Heme</keyword>
<evidence type="ECO:0000256" key="1">
    <source>
        <dbReference type="ARBA" id="ARBA00001971"/>
    </source>
</evidence>
<organism evidence="9 10">
    <name type="scientific">Aspergillus coremiiformis</name>
    <dbReference type="NCBI Taxonomy" id="138285"/>
    <lineage>
        <taxon>Eukaryota</taxon>
        <taxon>Fungi</taxon>
        <taxon>Dikarya</taxon>
        <taxon>Ascomycota</taxon>
        <taxon>Pezizomycotina</taxon>
        <taxon>Eurotiomycetes</taxon>
        <taxon>Eurotiomycetidae</taxon>
        <taxon>Eurotiales</taxon>
        <taxon>Aspergillaceae</taxon>
        <taxon>Aspergillus</taxon>
        <taxon>Aspergillus subgen. Circumdati</taxon>
    </lineage>
</organism>
<gene>
    <name evidence="9" type="ORF">BDV28DRAFT_136777</name>
</gene>
<dbReference type="FunFam" id="1.10.630.10:FF:000047">
    <property type="entry name" value="Cytochrome P450 monooxygenase"/>
    <property type="match status" value="1"/>
</dbReference>
<evidence type="ECO:0000256" key="6">
    <source>
        <dbReference type="ARBA" id="ARBA00023004"/>
    </source>
</evidence>
<proteinExistence type="inferred from homology"/>
<sequence length="498" mass="57200">MYILGFLSFTGAVGLIAGVAILVTMGAIASALYNVFFHPLSTYRGPWIATATRMWYAWHSVNGSLPFAIHELHLRYGDVVRVAPNELSYIHPDGWNEIYGYRNGKSELSKDPDFYSSTLSGPEGIVCAPQDRHGYIRKQMSHGFSEKSLREQEPTIRFHADLMISKLSSQANERGENIVDFTRWYNYFTFDVTAQLVFGESFNCLQSSHYHPWVKIIFDGIRFGIWQRCAKFWPWLSPAIQMFIPDSIRHRRVELTQLSREKAEYRKTIHDGRNDFVANLLKPDSGVTDPEYQSTVQALIVAGSETTASLLSGLTFHLLSNPEKLQKAMKEVRREFDAADQISFVSVNRLPYLLACLNEAFRVYPPVVDGFPRNTGSNVEVIMNQAVPPKTIVRMSHWAAYRSPQNFVRPDEYIPERWLANVPGFEDDRKSALQPFQVGPRNCIGRTLAYMEMRLLMALVLWHFDLELCPGSENWNNQRVFNLWEKPELMVKLLVRKL</sequence>
<comment type="cofactor">
    <cofactor evidence="1 8">
        <name>heme</name>
        <dbReference type="ChEBI" id="CHEBI:30413"/>
    </cofactor>
</comment>
<dbReference type="GO" id="GO:0005506">
    <property type="term" value="F:iron ion binding"/>
    <property type="evidence" value="ECO:0007669"/>
    <property type="project" value="InterPro"/>
</dbReference>
<keyword evidence="5" id="KW-0560">Oxidoreductase</keyword>
<dbReference type="CDD" id="cd11058">
    <property type="entry name" value="CYP60B-like"/>
    <property type="match status" value="1"/>
</dbReference>
<name>A0A5N6Z1R1_9EURO</name>
<dbReference type="GO" id="GO:0020037">
    <property type="term" value="F:heme binding"/>
    <property type="evidence" value="ECO:0007669"/>
    <property type="project" value="InterPro"/>
</dbReference>
<dbReference type="InterPro" id="IPR050121">
    <property type="entry name" value="Cytochrome_P450_monoxygenase"/>
</dbReference>
<dbReference type="PRINTS" id="PR00463">
    <property type="entry name" value="EP450I"/>
</dbReference>
<reference evidence="10" key="1">
    <citation type="submission" date="2019-04" db="EMBL/GenBank/DDBJ databases">
        <title>Friends and foes A comparative genomics studyof 23 Aspergillus species from section Flavi.</title>
        <authorList>
            <consortium name="DOE Joint Genome Institute"/>
            <person name="Kjaerbolling I."/>
            <person name="Vesth T."/>
            <person name="Frisvad J.C."/>
            <person name="Nybo J.L."/>
            <person name="Theobald S."/>
            <person name="Kildgaard S."/>
            <person name="Isbrandt T."/>
            <person name="Kuo A."/>
            <person name="Sato A."/>
            <person name="Lyhne E.K."/>
            <person name="Kogle M.E."/>
            <person name="Wiebenga A."/>
            <person name="Kun R.S."/>
            <person name="Lubbers R.J."/>
            <person name="Makela M.R."/>
            <person name="Barry K."/>
            <person name="Chovatia M."/>
            <person name="Clum A."/>
            <person name="Daum C."/>
            <person name="Haridas S."/>
            <person name="He G."/>
            <person name="LaButti K."/>
            <person name="Lipzen A."/>
            <person name="Mondo S."/>
            <person name="Riley R."/>
            <person name="Salamov A."/>
            <person name="Simmons B.A."/>
            <person name="Magnuson J.K."/>
            <person name="Henrissat B."/>
            <person name="Mortensen U.H."/>
            <person name="Larsen T.O."/>
            <person name="Devries R.P."/>
            <person name="Grigoriev I.V."/>
            <person name="Machida M."/>
            <person name="Baker S.E."/>
            <person name="Andersen M.R."/>
        </authorList>
    </citation>
    <scope>NUCLEOTIDE SEQUENCE [LARGE SCALE GENOMIC DNA]</scope>
    <source>
        <strain evidence="10">CBS 553.77</strain>
    </source>
</reference>
<evidence type="ECO:0000256" key="3">
    <source>
        <dbReference type="ARBA" id="ARBA00022617"/>
    </source>
</evidence>
<dbReference type="PANTHER" id="PTHR24305">
    <property type="entry name" value="CYTOCHROME P450"/>
    <property type="match status" value="1"/>
</dbReference>
<dbReference type="Gene3D" id="1.10.630.10">
    <property type="entry name" value="Cytochrome P450"/>
    <property type="match status" value="1"/>
</dbReference>
<dbReference type="SUPFAM" id="SSF48264">
    <property type="entry name" value="Cytochrome P450"/>
    <property type="match status" value="1"/>
</dbReference>
<evidence type="ECO:0000313" key="9">
    <source>
        <dbReference type="EMBL" id="KAE8351605.1"/>
    </source>
</evidence>
<feature type="binding site" description="axial binding residue" evidence="8">
    <location>
        <position position="443"/>
    </location>
    <ligand>
        <name>heme</name>
        <dbReference type="ChEBI" id="CHEBI:30413"/>
    </ligand>
    <ligandPart>
        <name>Fe</name>
        <dbReference type="ChEBI" id="CHEBI:18248"/>
    </ligandPart>
</feature>
<accession>A0A5N6Z1R1</accession>
<keyword evidence="6 8" id="KW-0408">Iron</keyword>
<keyword evidence="7" id="KW-0503">Monooxygenase</keyword>
<evidence type="ECO:0000256" key="2">
    <source>
        <dbReference type="ARBA" id="ARBA00010617"/>
    </source>
</evidence>
<dbReference type="GO" id="GO:0045122">
    <property type="term" value="P:aflatoxin biosynthetic process"/>
    <property type="evidence" value="ECO:0007669"/>
    <property type="project" value="UniProtKB-ARBA"/>
</dbReference>
<evidence type="ECO:0000256" key="4">
    <source>
        <dbReference type="ARBA" id="ARBA00022723"/>
    </source>
</evidence>